<dbReference type="OrthoDB" id="4565920at2"/>
<evidence type="ECO:0008006" key="3">
    <source>
        <dbReference type="Google" id="ProtNLM"/>
    </source>
</evidence>
<organism evidence="1 2">
    <name type="scientific">Nocardia farcinica (strain IFM 10152)</name>
    <dbReference type="NCBI Taxonomy" id="247156"/>
    <lineage>
        <taxon>Bacteria</taxon>
        <taxon>Bacillati</taxon>
        <taxon>Actinomycetota</taxon>
        <taxon>Actinomycetes</taxon>
        <taxon>Mycobacteriales</taxon>
        <taxon>Nocardiaceae</taxon>
        <taxon>Nocardia</taxon>
    </lineage>
</organism>
<accession>Q5YZK5</accession>
<proteinExistence type="predicted"/>
<keyword evidence="2" id="KW-1185">Reference proteome</keyword>
<dbReference type="Proteomes" id="UP000006820">
    <property type="component" value="Chromosome"/>
</dbReference>
<gene>
    <name evidence="1" type="ordered locus">NFA_15410</name>
</gene>
<dbReference type="STRING" id="247156.NFA_15410"/>
<dbReference type="GeneID" id="61132337"/>
<dbReference type="EMBL" id="AP006618">
    <property type="protein sequence ID" value="BAD56386.1"/>
    <property type="molecule type" value="Genomic_DNA"/>
</dbReference>
<dbReference type="RefSeq" id="WP_011208071.1">
    <property type="nucleotide sequence ID" value="NC_006361.1"/>
</dbReference>
<name>Q5YZK5_NOCFA</name>
<dbReference type="AlphaFoldDB" id="Q5YZK5"/>
<dbReference type="HOGENOM" id="CLU_1401213_0_0_11"/>
<evidence type="ECO:0000313" key="1">
    <source>
        <dbReference type="EMBL" id="BAD56386.1"/>
    </source>
</evidence>
<dbReference type="KEGG" id="nfa:NFA_15410"/>
<protein>
    <recommendedName>
        <fullName evidence="3">DUF2744 domain-containing protein</fullName>
    </recommendedName>
</protein>
<reference evidence="1 2" key="1">
    <citation type="journal article" date="2004" name="Proc. Natl. Acad. Sci. U.S.A.">
        <title>The complete genomic sequence of Nocardia farcinica IFM 10152.</title>
        <authorList>
            <person name="Ishikawa J."/>
            <person name="Yamashita A."/>
            <person name="Mikami Y."/>
            <person name="Hoshino Y."/>
            <person name="Kurita H."/>
            <person name="Hotta K."/>
            <person name="Shiba T."/>
            <person name="Hattori M."/>
        </authorList>
    </citation>
    <scope>NUCLEOTIDE SEQUENCE [LARGE SCALE GENOMIC DNA]</scope>
    <source>
        <strain evidence="1 2">IFM 10152</strain>
    </source>
</reference>
<sequence>MGKIWQLEDIDPDDPEQRFLPVLQYIPVGFGTDAGGRNRIVLPEALARAISKHLTECGVPPVDPAQAVKKLRAPYRGEQSPLNPLGDWVSIDEPEPPKVRLQDPAAMTPPERTALVEKLRYMGYRINEPLAPKPVAQVIDAIDDPPRFDPHTHSVTEVNAYLRDLDDEVEKRRVLYQEKRGQARRGILKRWEGA</sequence>
<dbReference type="Pfam" id="PF10910">
    <property type="entry name" value="Phage_gene29"/>
    <property type="match status" value="1"/>
</dbReference>
<dbReference type="InterPro" id="IPR021226">
    <property type="entry name" value="Phage_gene29"/>
</dbReference>
<evidence type="ECO:0000313" key="2">
    <source>
        <dbReference type="Proteomes" id="UP000006820"/>
    </source>
</evidence>